<dbReference type="SMART" id="SM00248">
    <property type="entry name" value="ANK"/>
    <property type="match status" value="4"/>
</dbReference>
<keyword evidence="4" id="KW-0812">Transmembrane</keyword>
<gene>
    <name evidence="6" type="ORF">G2W53_025725</name>
</gene>
<keyword evidence="4" id="KW-0472">Membrane</keyword>
<evidence type="ECO:0000256" key="1">
    <source>
        <dbReference type="ARBA" id="ARBA00004413"/>
    </source>
</evidence>
<dbReference type="PROSITE" id="PS50297">
    <property type="entry name" value="ANK_REP_REGION"/>
    <property type="match status" value="1"/>
</dbReference>
<dbReference type="Gene3D" id="1.25.40.20">
    <property type="entry name" value="Ankyrin repeat-containing domain"/>
    <property type="match status" value="1"/>
</dbReference>
<protein>
    <submittedName>
        <fullName evidence="6">Ankyrin repeat-containing protein NPR4-like isoform X1</fullName>
    </submittedName>
</protein>
<dbReference type="Pfam" id="PF13962">
    <property type="entry name" value="PGG"/>
    <property type="match status" value="1"/>
</dbReference>
<dbReference type="Pfam" id="PF00023">
    <property type="entry name" value="Ank"/>
    <property type="match status" value="1"/>
</dbReference>
<evidence type="ECO:0000259" key="5">
    <source>
        <dbReference type="Pfam" id="PF13962"/>
    </source>
</evidence>
<sequence length="723" mass="80901">MGEQRGIRNTVYNGIVAKPLTKENCDYWFECVRKYLIGKDVWEVVDGTFAKPPENGEKKEIVRWRIKNGIALHAILISCGIQAFSHIRRVSEAKDAWNILTHTYNYNPQTKPEPQEPPDIEPSPLDQSNASPVDPSSSNPSTMRGEEAANYDVSAVYKAIRGNNWNAAKALLEEHPTAITAKLTILGQTPLHVAASLGHVSMVEELVALSTTTPQLLETVDVHGNTPLATAALYGAHPRIAECMVNKNNNLVAITNREGTLPVTIAVLNGHKRMARCLYSLTPLEVFKRDNGGIQAIKLLRRCFNIGELGIALDLLLKCQELILAKDDIKQIPILKIAAMPSAFSKGRDLVFWKRWIYNCHSLLSRLISKTYNMLGMKEIYEMKLVHAQAAQILSLLCEKVNFLGSNMREERNEVIIGLIRAAEEGNVEFLVKVLKEDPQLALLVTSKIFNIFFVAVKYRQAEVFNLIHGLTSKDVIASRIDKNGNTMLHMVADPAPPFKLNRISGPAFQMQYELQWFKEVESVIPQGYRAYENQGGMQPKDVFKMSHKGLREEGEKWMKETANSCSVVGALVVTIMFAAAFTVPGGNNQDYGYPIFLKEKLFMLFAVSDVLSLFSSTTSVLIFLGILTSRYAEEDFLKSLPTKLIIGLSTLFLSIATMIIAFSATILLMMQHRSHSWVYLPIIMLASVPITLFVLLQFPLLVRMISSTYGPGIFKRNVQPWL</sequence>
<dbReference type="PROSITE" id="PS50088">
    <property type="entry name" value="ANK_REPEAT"/>
    <property type="match status" value="1"/>
</dbReference>
<dbReference type="OrthoDB" id="1435691at2759"/>
<reference evidence="6" key="1">
    <citation type="submission" date="2020-09" db="EMBL/GenBank/DDBJ databases">
        <title>Genome-Enabled Discovery of Anthraquinone Biosynthesis in Senna tora.</title>
        <authorList>
            <person name="Kang S.-H."/>
            <person name="Pandey R.P."/>
            <person name="Lee C.-M."/>
            <person name="Sim J.-S."/>
            <person name="Jeong J.-T."/>
            <person name="Choi B.-S."/>
            <person name="Jung M."/>
            <person name="Ginzburg D."/>
            <person name="Zhao K."/>
            <person name="Won S.Y."/>
            <person name="Oh T.-J."/>
            <person name="Yu Y."/>
            <person name="Kim N.-H."/>
            <person name="Lee O.R."/>
            <person name="Lee T.-H."/>
            <person name="Bashyal P."/>
            <person name="Kim T.-S."/>
            <person name="Lee W.-H."/>
            <person name="Kawkins C."/>
            <person name="Kim C.-K."/>
            <person name="Kim J.S."/>
            <person name="Ahn B.O."/>
            <person name="Rhee S.Y."/>
            <person name="Sohng J.K."/>
        </authorList>
    </citation>
    <scope>NUCLEOTIDE SEQUENCE</scope>
    <source>
        <tissue evidence="6">Leaf</tissue>
    </source>
</reference>
<dbReference type="GO" id="GO:0005886">
    <property type="term" value="C:plasma membrane"/>
    <property type="evidence" value="ECO:0007669"/>
    <property type="project" value="UniProtKB-SubCell"/>
</dbReference>
<proteinExistence type="predicted"/>
<dbReference type="Pfam" id="PF14223">
    <property type="entry name" value="Retrotran_gag_2"/>
    <property type="match status" value="1"/>
</dbReference>
<dbReference type="InterPro" id="IPR036770">
    <property type="entry name" value="Ankyrin_rpt-contain_sf"/>
</dbReference>
<feature type="compositionally biased region" description="Polar residues" evidence="3">
    <location>
        <begin position="125"/>
        <end position="142"/>
    </location>
</feature>
<accession>A0A834TGB5</accession>
<organism evidence="6 7">
    <name type="scientific">Senna tora</name>
    <dbReference type="NCBI Taxonomy" id="362788"/>
    <lineage>
        <taxon>Eukaryota</taxon>
        <taxon>Viridiplantae</taxon>
        <taxon>Streptophyta</taxon>
        <taxon>Embryophyta</taxon>
        <taxon>Tracheophyta</taxon>
        <taxon>Spermatophyta</taxon>
        <taxon>Magnoliopsida</taxon>
        <taxon>eudicotyledons</taxon>
        <taxon>Gunneridae</taxon>
        <taxon>Pentapetalae</taxon>
        <taxon>rosids</taxon>
        <taxon>fabids</taxon>
        <taxon>Fabales</taxon>
        <taxon>Fabaceae</taxon>
        <taxon>Caesalpinioideae</taxon>
        <taxon>Cassia clade</taxon>
        <taxon>Senna</taxon>
    </lineage>
</organism>
<feature type="transmembrane region" description="Helical" evidence="4">
    <location>
        <begin position="562"/>
        <end position="582"/>
    </location>
</feature>
<dbReference type="PANTHER" id="PTHR24177">
    <property type="entry name" value="CASKIN"/>
    <property type="match status" value="1"/>
</dbReference>
<feature type="transmembrane region" description="Helical" evidence="4">
    <location>
        <begin position="677"/>
        <end position="697"/>
    </location>
</feature>
<feature type="transmembrane region" description="Helical" evidence="4">
    <location>
        <begin position="645"/>
        <end position="671"/>
    </location>
</feature>
<dbReference type="EMBL" id="JAAIUW010000008">
    <property type="protein sequence ID" value="KAF7820270.1"/>
    <property type="molecule type" value="Genomic_DNA"/>
</dbReference>
<evidence type="ECO:0000313" key="7">
    <source>
        <dbReference type="Proteomes" id="UP000634136"/>
    </source>
</evidence>
<dbReference type="SUPFAM" id="SSF48403">
    <property type="entry name" value="Ankyrin repeat"/>
    <property type="match status" value="1"/>
</dbReference>
<keyword evidence="4" id="KW-1133">Transmembrane helix</keyword>
<dbReference type="AlphaFoldDB" id="A0A834TGB5"/>
<feature type="repeat" description="ANK" evidence="2">
    <location>
        <begin position="186"/>
        <end position="207"/>
    </location>
</feature>
<feature type="transmembrane region" description="Helical" evidence="4">
    <location>
        <begin position="602"/>
        <end position="625"/>
    </location>
</feature>
<keyword evidence="2" id="KW-0040">ANK repeat</keyword>
<name>A0A834TGB5_9FABA</name>
<evidence type="ECO:0000256" key="2">
    <source>
        <dbReference type="PROSITE-ProRule" id="PRU00023"/>
    </source>
</evidence>
<evidence type="ECO:0000256" key="4">
    <source>
        <dbReference type="SAM" id="Phobius"/>
    </source>
</evidence>
<comment type="caution">
    <text evidence="6">The sequence shown here is derived from an EMBL/GenBank/DDBJ whole genome shotgun (WGS) entry which is preliminary data.</text>
</comment>
<dbReference type="InterPro" id="IPR002110">
    <property type="entry name" value="Ankyrin_rpt"/>
</dbReference>
<evidence type="ECO:0000313" key="6">
    <source>
        <dbReference type="EMBL" id="KAF7820270.1"/>
    </source>
</evidence>
<dbReference type="InterPro" id="IPR026961">
    <property type="entry name" value="PGG_dom"/>
</dbReference>
<evidence type="ECO:0000256" key="3">
    <source>
        <dbReference type="SAM" id="MobiDB-lite"/>
    </source>
</evidence>
<dbReference type="Proteomes" id="UP000634136">
    <property type="component" value="Unassembled WGS sequence"/>
</dbReference>
<comment type="subcellular location">
    <subcellularLocation>
        <location evidence="1">Cell membrane</location>
        <topology evidence="1">Peripheral membrane protein</topology>
        <orientation evidence="1">Cytoplasmic side</orientation>
    </subcellularLocation>
</comment>
<dbReference type="PANTHER" id="PTHR24177:SF329">
    <property type="entry name" value="ANKYRIN REPEAT PROTEIN"/>
    <property type="match status" value="1"/>
</dbReference>
<keyword evidence="7" id="KW-1185">Reference proteome</keyword>
<feature type="region of interest" description="Disordered" evidence="3">
    <location>
        <begin position="105"/>
        <end position="147"/>
    </location>
</feature>
<feature type="domain" description="PGG" evidence="5">
    <location>
        <begin position="556"/>
        <end position="668"/>
    </location>
</feature>